<feature type="binding site" evidence="6">
    <location>
        <position position="291"/>
    </location>
    <ligand>
        <name>carbamoyl phosphate</name>
        <dbReference type="ChEBI" id="CHEBI:58228"/>
    </ligand>
</feature>
<evidence type="ECO:0000259" key="7">
    <source>
        <dbReference type="Pfam" id="PF00185"/>
    </source>
</evidence>
<organism evidence="9">
    <name type="scientific">Singulisphaera sp. Ch08</name>
    <dbReference type="NCBI Taxonomy" id="3120278"/>
    <lineage>
        <taxon>Bacteria</taxon>
        <taxon>Pseudomonadati</taxon>
        <taxon>Planctomycetota</taxon>
        <taxon>Planctomycetia</taxon>
        <taxon>Isosphaerales</taxon>
        <taxon>Isosphaeraceae</taxon>
        <taxon>Singulisphaera</taxon>
    </lineage>
</organism>
<dbReference type="Pfam" id="PF02729">
    <property type="entry name" value="OTCace_N"/>
    <property type="match status" value="1"/>
</dbReference>
<dbReference type="PRINTS" id="PR00100">
    <property type="entry name" value="AOTCASE"/>
</dbReference>
<dbReference type="Pfam" id="PF00185">
    <property type="entry name" value="OTCace"/>
    <property type="match status" value="1"/>
</dbReference>
<dbReference type="PANTHER" id="PTHR45753">
    <property type="entry name" value="ORNITHINE CARBAMOYLTRANSFERASE, MITOCHONDRIAL"/>
    <property type="match status" value="1"/>
</dbReference>
<dbReference type="EC" id="2.1.3.3" evidence="3 6"/>
<evidence type="ECO:0000259" key="8">
    <source>
        <dbReference type="Pfam" id="PF02729"/>
    </source>
</evidence>
<dbReference type="EMBL" id="CP155447">
    <property type="protein sequence ID" value="XBH03005.1"/>
    <property type="molecule type" value="Genomic_DNA"/>
</dbReference>
<dbReference type="PANTHER" id="PTHR45753:SF3">
    <property type="entry name" value="ORNITHINE TRANSCARBAMYLASE, MITOCHONDRIAL"/>
    <property type="match status" value="1"/>
</dbReference>
<comment type="pathway">
    <text evidence="1">Amino-acid biosynthesis; L-arginine biosynthesis; L-arginine from L-ornithine and carbamoyl phosphate: step 1/3.</text>
</comment>
<dbReference type="InterPro" id="IPR006130">
    <property type="entry name" value="Asp/Orn_carbamoylTrfase"/>
</dbReference>
<dbReference type="AlphaFoldDB" id="A0AAU7CD36"/>
<evidence type="ECO:0000256" key="4">
    <source>
        <dbReference type="ARBA" id="ARBA00022679"/>
    </source>
</evidence>
<dbReference type="InterPro" id="IPR006131">
    <property type="entry name" value="Asp_carbamoyltransf_Asp/Orn-bd"/>
</dbReference>
<comment type="similarity">
    <text evidence="2 6">Belongs to the aspartate/ornithine carbamoyltransferase superfamily. OTCase family.</text>
</comment>
<dbReference type="NCBIfam" id="NF001986">
    <property type="entry name" value="PRK00779.1"/>
    <property type="match status" value="1"/>
</dbReference>
<dbReference type="GO" id="GO:0005737">
    <property type="term" value="C:cytoplasm"/>
    <property type="evidence" value="ECO:0007669"/>
    <property type="project" value="UniProtKB-SubCell"/>
</dbReference>
<feature type="binding site" evidence="6">
    <location>
        <position position="161"/>
    </location>
    <ligand>
        <name>L-ornithine</name>
        <dbReference type="ChEBI" id="CHEBI:46911"/>
    </ligand>
</feature>
<name>A0AAU7CD36_9BACT</name>
<dbReference type="GO" id="GO:0042450">
    <property type="term" value="P:L-arginine biosynthetic process via ornithine"/>
    <property type="evidence" value="ECO:0007669"/>
    <property type="project" value="UniProtKB-UniRule"/>
</dbReference>
<evidence type="ECO:0000256" key="3">
    <source>
        <dbReference type="ARBA" id="ARBA00013007"/>
    </source>
</evidence>
<sequence>MIRHFIDLFDLSAEAAVDLIDRAIDLKRHDQQGHRPPYLEGRTLGLIFEKPSLRTRVSFEAAIAQLGGNAIFLNGKDVGMGVRESIPDFARVISQYVDVLAVRTFAHRTIEALAEHATIPVVNALSDAAHPCQALADLMTIKETLGRLEGLRLVFVGDGNNVARSLALAAALTGMEFALASPEGYEFPPEFRARFEATFPHIPLVVEHDPRRALAGADVVYTDVWASMGQEHEAELRREAFAPFQVNRELLSQARGEAIFLHCLPARREEEVTSEVLDGSQSVVILQAANRLHFQKALLIWLLSDKWPDELNRTAPNAMHSQASS</sequence>
<feature type="binding site" evidence="6">
    <location>
        <position position="223"/>
    </location>
    <ligand>
        <name>L-ornithine</name>
        <dbReference type="ChEBI" id="CHEBI:46911"/>
    </ligand>
</feature>
<dbReference type="GO" id="GO:0019240">
    <property type="term" value="P:citrulline biosynthetic process"/>
    <property type="evidence" value="ECO:0007669"/>
    <property type="project" value="TreeGrafter"/>
</dbReference>
<evidence type="ECO:0000256" key="6">
    <source>
        <dbReference type="HAMAP-Rule" id="MF_01109"/>
    </source>
</evidence>
<dbReference type="RefSeq" id="WP_406695746.1">
    <property type="nucleotide sequence ID" value="NZ_CP155447.1"/>
</dbReference>
<accession>A0AAU7CD36</accession>
<feature type="binding site" evidence="6">
    <location>
        <position position="103"/>
    </location>
    <ligand>
        <name>carbamoyl phosphate</name>
        <dbReference type="ChEBI" id="CHEBI:58228"/>
    </ligand>
</feature>
<evidence type="ECO:0000313" key="9">
    <source>
        <dbReference type="EMBL" id="XBH03005.1"/>
    </source>
</evidence>
<feature type="domain" description="Aspartate/ornithine carbamoyltransferase carbamoyl-P binding" evidence="8">
    <location>
        <begin position="3"/>
        <end position="143"/>
    </location>
</feature>
<feature type="binding site" evidence="6">
    <location>
        <begin position="263"/>
        <end position="264"/>
    </location>
    <ligand>
        <name>carbamoyl phosphate</name>
        <dbReference type="ChEBI" id="CHEBI:58228"/>
    </ligand>
</feature>
<feature type="binding site" evidence="6">
    <location>
        <begin position="227"/>
        <end position="228"/>
    </location>
    <ligand>
        <name>L-ornithine</name>
        <dbReference type="ChEBI" id="CHEBI:46911"/>
    </ligand>
</feature>
<dbReference type="Gene3D" id="3.40.50.1370">
    <property type="entry name" value="Aspartate/ornithine carbamoyltransferase"/>
    <property type="match status" value="2"/>
</dbReference>
<proteinExistence type="inferred from homology"/>
<protein>
    <recommendedName>
        <fullName evidence="3 6">Ornithine carbamoyltransferase</fullName>
        <shortName evidence="6">OTCase</shortName>
        <ecNumber evidence="3 6">2.1.3.3</ecNumber>
    </recommendedName>
</protein>
<gene>
    <name evidence="9" type="primary">argF</name>
    <name evidence="9" type="ORF">V5E97_32570</name>
</gene>
<comment type="subcellular location">
    <subcellularLocation>
        <location evidence="6">Cytoplasm</location>
    </subcellularLocation>
</comment>
<dbReference type="SUPFAM" id="SSF53671">
    <property type="entry name" value="Aspartate/ornithine carbamoyltransferase"/>
    <property type="match status" value="1"/>
</dbReference>
<evidence type="ECO:0000256" key="2">
    <source>
        <dbReference type="ARBA" id="ARBA00007805"/>
    </source>
</evidence>
<evidence type="ECO:0000256" key="5">
    <source>
        <dbReference type="ARBA" id="ARBA00048772"/>
    </source>
</evidence>
<dbReference type="FunFam" id="3.40.50.1370:FF:000008">
    <property type="entry name" value="Ornithine carbamoyltransferase"/>
    <property type="match status" value="1"/>
</dbReference>
<reference evidence="9" key="1">
    <citation type="submission" date="2024-05" db="EMBL/GenBank/DDBJ databases">
        <title>Planctomycetes of the genus Singulisphaera possess chitinolytic capabilities.</title>
        <authorList>
            <person name="Ivanova A."/>
        </authorList>
    </citation>
    <scope>NUCLEOTIDE SEQUENCE</scope>
    <source>
        <strain evidence="9">Ch08T</strain>
    </source>
</reference>
<dbReference type="NCBIfam" id="TIGR00658">
    <property type="entry name" value="orni_carb_tr"/>
    <property type="match status" value="1"/>
</dbReference>
<dbReference type="InterPro" id="IPR024904">
    <property type="entry name" value="OTCase_ArgI"/>
</dbReference>
<comment type="catalytic activity">
    <reaction evidence="5 6">
        <text>carbamoyl phosphate + L-ornithine = L-citrulline + phosphate + H(+)</text>
        <dbReference type="Rhea" id="RHEA:19513"/>
        <dbReference type="ChEBI" id="CHEBI:15378"/>
        <dbReference type="ChEBI" id="CHEBI:43474"/>
        <dbReference type="ChEBI" id="CHEBI:46911"/>
        <dbReference type="ChEBI" id="CHEBI:57743"/>
        <dbReference type="ChEBI" id="CHEBI:58228"/>
        <dbReference type="EC" id="2.1.3.3"/>
    </reaction>
</comment>
<feature type="binding site" evidence="6">
    <location>
        <begin position="130"/>
        <end position="133"/>
    </location>
    <ligand>
        <name>carbamoyl phosphate</name>
        <dbReference type="ChEBI" id="CHEBI:58228"/>
    </ligand>
</feature>
<evidence type="ECO:0000256" key="1">
    <source>
        <dbReference type="ARBA" id="ARBA00004975"/>
    </source>
</evidence>
<feature type="domain" description="Aspartate/ornithine carbamoyltransferase Asp/Orn-binding" evidence="7">
    <location>
        <begin position="149"/>
        <end position="302"/>
    </location>
</feature>
<dbReference type="GO" id="GO:0004585">
    <property type="term" value="F:ornithine carbamoyltransferase activity"/>
    <property type="evidence" value="ECO:0007669"/>
    <property type="project" value="UniProtKB-UniRule"/>
</dbReference>
<dbReference type="InterPro" id="IPR002292">
    <property type="entry name" value="Orn/put_carbamltrans"/>
</dbReference>
<dbReference type="GO" id="GO:0016597">
    <property type="term" value="F:amino acid binding"/>
    <property type="evidence" value="ECO:0007669"/>
    <property type="project" value="InterPro"/>
</dbReference>
<keyword evidence="6" id="KW-0963">Cytoplasm</keyword>
<keyword evidence="4 6" id="KW-0808">Transferase</keyword>
<dbReference type="HAMAP" id="MF_01109">
    <property type="entry name" value="OTCase"/>
    <property type="match status" value="1"/>
</dbReference>
<dbReference type="PRINTS" id="PR00102">
    <property type="entry name" value="OTCASE"/>
</dbReference>
<dbReference type="InterPro" id="IPR006132">
    <property type="entry name" value="Asp/Orn_carbamoyltranf_P-bd"/>
</dbReference>
<dbReference type="InterPro" id="IPR036901">
    <property type="entry name" value="Asp/Orn_carbamoylTrfase_sf"/>
</dbReference>
<comment type="caution">
    <text evidence="6">Lacks conserved residue(s) required for the propagation of feature annotation.</text>
</comment>